<name>W2KBP7_PHYNI</name>
<gene>
    <name evidence="1" type="ORF">L917_17246</name>
</gene>
<dbReference type="EMBL" id="KI682185">
    <property type="protein sequence ID" value="ETL82621.1"/>
    <property type="molecule type" value="Genomic_DNA"/>
</dbReference>
<dbReference type="AlphaFoldDB" id="W2KBP7"/>
<dbReference type="Proteomes" id="UP000054423">
    <property type="component" value="Unassembled WGS sequence"/>
</dbReference>
<reference evidence="1" key="1">
    <citation type="submission" date="2013-11" db="EMBL/GenBank/DDBJ databases">
        <title>The Genome Sequence of Phytophthora parasitica CHvinca01.</title>
        <authorList>
            <consortium name="The Broad Institute Genomics Platform"/>
            <person name="Russ C."/>
            <person name="Tyler B."/>
            <person name="Panabieres F."/>
            <person name="Shan W."/>
            <person name="Tripathy S."/>
            <person name="Grunwald N."/>
            <person name="Machado M."/>
            <person name="Johnson C.S."/>
            <person name="Arredondo F."/>
            <person name="Hong C."/>
            <person name="Coffey M."/>
            <person name="Young S.K."/>
            <person name="Zeng Q."/>
            <person name="Gargeya S."/>
            <person name="Fitzgerald M."/>
            <person name="Abouelleil A."/>
            <person name="Alvarado L."/>
            <person name="Chapman S.B."/>
            <person name="Gainer-Dewar J."/>
            <person name="Goldberg J."/>
            <person name="Griggs A."/>
            <person name="Gujja S."/>
            <person name="Hansen M."/>
            <person name="Howarth C."/>
            <person name="Imamovic A."/>
            <person name="Ireland A."/>
            <person name="Larimer J."/>
            <person name="McCowan C."/>
            <person name="Murphy C."/>
            <person name="Pearson M."/>
            <person name="Poon T.W."/>
            <person name="Priest M."/>
            <person name="Roberts A."/>
            <person name="Saif S."/>
            <person name="Shea T."/>
            <person name="Sykes S."/>
            <person name="Wortman J."/>
            <person name="Nusbaum C."/>
            <person name="Birren B."/>
        </authorList>
    </citation>
    <scope>NUCLEOTIDE SEQUENCE [LARGE SCALE GENOMIC DNA]</scope>
    <source>
        <strain evidence="1">CHvinca01</strain>
    </source>
</reference>
<protein>
    <submittedName>
        <fullName evidence="1">Uncharacterized protein</fullName>
    </submittedName>
</protein>
<accession>W2KBP7</accession>
<feature type="non-terminal residue" evidence="1">
    <location>
        <position position="1"/>
    </location>
</feature>
<organism evidence="1">
    <name type="scientific">Phytophthora nicotianae</name>
    <name type="common">Potato buckeye rot agent</name>
    <name type="synonym">Phytophthora parasitica</name>
    <dbReference type="NCBI Taxonomy" id="4792"/>
    <lineage>
        <taxon>Eukaryota</taxon>
        <taxon>Sar</taxon>
        <taxon>Stramenopiles</taxon>
        <taxon>Oomycota</taxon>
        <taxon>Peronosporomycetes</taxon>
        <taxon>Peronosporales</taxon>
        <taxon>Peronosporaceae</taxon>
        <taxon>Phytophthora</taxon>
    </lineage>
</organism>
<proteinExistence type="predicted"/>
<evidence type="ECO:0000313" key="1">
    <source>
        <dbReference type="EMBL" id="ETL82621.1"/>
    </source>
</evidence>
<sequence length="87" mass="9968">LSGIFSTKWICDFFTTQPIVYLDEAQDTFRRIHHIAISKITVWRITHDEKDAGERAIHIRRKMCSVSSIRLVTIGGAIATSSFSMKR</sequence>
<feature type="non-terminal residue" evidence="1">
    <location>
        <position position="87"/>
    </location>
</feature>